<sequence length="314" mass="33321">MIVDLHTRIWNSVDSLGDAIAAQARRTREDASRAITASFDVHEVAMAPVSVAVVHGLDSHLLDARLDAGAVAAEVARSKDTLLGFVGLDPLGDDPTGRLHAAVDDHGCVGVNLCPAAGGFHPSATPTMELLEAVAERGLPVYVEAGAQLAREAKLEFAQPFLLDEVLRTFPEMKLVISGFGEPWPNQTVALLRKHPQAFTDVSGLVSRPWQLYNALVSAWQAGVMDQVLFGSGFPAADPERAIVTLYSVNSLTQGTPLPSIPREQLRGVVERDTLKILGLPDPTPEDAGDAKSSSAFARVVVESGPGEAGAERK</sequence>
<evidence type="ECO:0000259" key="2">
    <source>
        <dbReference type="Pfam" id="PF04909"/>
    </source>
</evidence>
<reference evidence="3 4" key="1">
    <citation type="submission" date="2012-02" db="EMBL/GenBank/DDBJ databases">
        <title>Complete genome sequence of Phycisphaera mikurensis NBRC 102666.</title>
        <authorList>
            <person name="Ankai A."/>
            <person name="Hosoyama A."/>
            <person name="Terui Y."/>
            <person name="Sekine M."/>
            <person name="Fukai R."/>
            <person name="Kato Y."/>
            <person name="Nakamura S."/>
            <person name="Yamada-Narita S."/>
            <person name="Kawakoshi A."/>
            <person name="Fukunaga Y."/>
            <person name="Yamazaki S."/>
            <person name="Fujita N."/>
        </authorList>
    </citation>
    <scope>NUCLEOTIDE SEQUENCE [LARGE SCALE GENOMIC DNA]</scope>
    <source>
        <strain evidence="4">NBRC 102666 / KCTC 22515 / FYK2301M01</strain>
    </source>
</reference>
<feature type="region of interest" description="Disordered" evidence="1">
    <location>
        <begin position="277"/>
        <end position="296"/>
    </location>
</feature>
<keyword evidence="4" id="KW-1185">Reference proteome</keyword>
<dbReference type="STRING" id="1142394.PSMK_31090"/>
<proteinExistence type="predicted"/>
<dbReference type="RefSeq" id="WP_014438472.1">
    <property type="nucleotide sequence ID" value="NC_017080.1"/>
</dbReference>
<gene>
    <name evidence="3" type="ordered locus">PSMK_31090</name>
</gene>
<dbReference type="AlphaFoldDB" id="I0IJ30"/>
<feature type="domain" description="Amidohydrolase-related" evidence="2">
    <location>
        <begin position="3"/>
        <end position="245"/>
    </location>
</feature>
<dbReference type="eggNOG" id="COG2159">
    <property type="taxonomic scope" value="Bacteria"/>
</dbReference>
<dbReference type="Pfam" id="PF04909">
    <property type="entry name" value="Amidohydro_2"/>
    <property type="match status" value="1"/>
</dbReference>
<dbReference type="KEGG" id="phm:PSMK_31090"/>
<organism evidence="3 4">
    <name type="scientific">Phycisphaera mikurensis (strain NBRC 102666 / KCTC 22515 / FYK2301M01)</name>
    <dbReference type="NCBI Taxonomy" id="1142394"/>
    <lineage>
        <taxon>Bacteria</taxon>
        <taxon>Pseudomonadati</taxon>
        <taxon>Planctomycetota</taxon>
        <taxon>Phycisphaerae</taxon>
        <taxon>Phycisphaerales</taxon>
        <taxon>Phycisphaeraceae</taxon>
        <taxon>Phycisphaera</taxon>
    </lineage>
</organism>
<evidence type="ECO:0000256" key="1">
    <source>
        <dbReference type="SAM" id="MobiDB-lite"/>
    </source>
</evidence>
<keyword evidence="3" id="KW-0378">Hydrolase</keyword>
<name>I0IJ30_PHYMF</name>
<dbReference type="InterPro" id="IPR032466">
    <property type="entry name" value="Metal_Hydrolase"/>
</dbReference>
<dbReference type="InterPro" id="IPR006680">
    <property type="entry name" value="Amidohydro-rel"/>
</dbReference>
<dbReference type="GO" id="GO:0016787">
    <property type="term" value="F:hydrolase activity"/>
    <property type="evidence" value="ECO:0007669"/>
    <property type="project" value="UniProtKB-KW"/>
</dbReference>
<dbReference type="HOGENOM" id="CLU_044590_4_1_0"/>
<protein>
    <submittedName>
        <fullName evidence="3">Putative hydrolase</fullName>
    </submittedName>
</protein>
<dbReference type="Gene3D" id="3.20.20.140">
    <property type="entry name" value="Metal-dependent hydrolases"/>
    <property type="match status" value="1"/>
</dbReference>
<dbReference type="Proteomes" id="UP000007881">
    <property type="component" value="Chromosome"/>
</dbReference>
<evidence type="ECO:0000313" key="3">
    <source>
        <dbReference type="EMBL" id="BAM05268.1"/>
    </source>
</evidence>
<accession>I0IJ30</accession>
<dbReference type="SUPFAM" id="SSF51556">
    <property type="entry name" value="Metallo-dependent hydrolases"/>
    <property type="match status" value="1"/>
</dbReference>
<evidence type="ECO:0000313" key="4">
    <source>
        <dbReference type="Proteomes" id="UP000007881"/>
    </source>
</evidence>
<dbReference type="EMBL" id="AP012338">
    <property type="protein sequence ID" value="BAM05268.1"/>
    <property type="molecule type" value="Genomic_DNA"/>
</dbReference>